<evidence type="ECO:0000313" key="8">
    <source>
        <dbReference type="EMBL" id="VDM60325.1"/>
    </source>
</evidence>
<dbReference type="GO" id="GO:0015144">
    <property type="term" value="F:carbohydrate transmembrane transporter activity"/>
    <property type="evidence" value="ECO:0007669"/>
    <property type="project" value="InterPro"/>
</dbReference>
<keyword evidence="3 7" id="KW-0812">Transmembrane</keyword>
<keyword evidence="9" id="KW-1185">Reference proteome</keyword>
<evidence type="ECO:0000256" key="5">
    <source>
        <dbReference type="ARBA" id="ARBA00023136"/>
    </source>
</evidence>
<feature type="transmembrane region" description="Helical" evidence="7">
    <location>
        <begin position="7"/>
        <end position="27"/>
    </location>
</feature>
<evidence type="ECO:0000256" key="1">
    <source>
        <dbReference type="ARBA" id="ARBA00004141"/>
    </source>
</evidence>
<protein>
    <submittedName>
        <fullName evidence="10">Transmembrane protein 144a</fullName>
    </submittedName>
</protein>
<feature type="region of interest" description="Disordered" evidence="6">
    <location>
        <begin position="126"/>
        <end position="149"/>
    </location>
</feature>
<feature type="transmembrane region" description="Helical" evidence="7">
    <location>
        <begin position="33"/>
        <end position="51"/>
    </location>
</feature>
<feature type="transmembrane region" description="Helical" evidence="7">
    <location>
        <begin position="270"/>
        <end position="288"/>
    </location>
</feature>
<reference evidence="10" key="1">
    <citation type="submission" date="2017-02" db="UniProtKB">
        <authorList>
            <consortium name="WormBaseParasite"/>
        </authorList>
    </citation>
    <scope>IDENTIFICATION</scope>
</reference>
<dbReference type="PANTHER" id="PTHR16119">
    <property type="entry name" value="TRANSMEMBRANE PROTEIN 144"/>
    <property type="match status" value="1"/>
</dbReference>
<evidence type="ECO:0000256" key="7">
    <source>
        <dbReference type="SAM" id="Phobius"/>
    </source>
</evidence>
<sequence>ILIILGFFVQWVECSVVLSVGYAINVIRGFPPFQWIAAIGGVLYATGNIFVVPVVNGFGMGVAFLIWGSMQITVSWSVSRFGLFGFLAPTEVKNDVMNYAGVVFTLISGVLFIFVKHTKEKSTKSLNDVSYTGDSLTESTADSNGSEPATEEGEFLQKLPYVFMTMLLATLHGLMMTPIGVLKQNNPSTDHNQVFDYMWSFYSTIFVASTIYFVFYCIIRREKAYVHRELVVPSVGYGFMWTSGMTLWLVSGHMLSQVVAYPVITRLPGIVSALLDVFVYKAITVSFLRCCTLRKRILLLHKTFFREECFALLNALPVWLPSRFVWAPTSHPFVSVTYHLPSKIH</sequence>
<organism evidence="10">
    <name type="scientific">Angiostrongylus costaricensis</name>
    <name type="common">Nematode worm</name>
    <dbReference type="NCBI Taxonomy" id="334426"/>
    <lineage>
        <taxon>Eukaryota</taxon>
        <taxon>Metazoa</taxon>
        <taxon>Ecdysozoa</taxon>
        <taxon>Nematoda</taxon>
        <taxon>Chromadorea</taxon>
        <taxon>Rhabditida</taxon>
        <taxon>Rhabditina</taxon>
        <taxon>Rhabditomorpha</taxon>
        <taxon>Strongyloidea</taxon>
        <taxon>Metastrongylidae</taxon>
        <taxon>Angiostrongylus</taxon>
    </lineage>
</organism>
<gene>
    <name evidence="8" type="ORF">ACOC_LOCUS8740</name>
</gene>
<evidence type="ECO:0000313" key="10">
    <source>
        <dbReference type="WBParaSite" id="ACOC_0000873901-mRNA-1"/>
    </source>
</evidence>
<feature type="transmembrane region" description="Helical" evidence="7">
    <location>
        <begin position="230"/>
        <end position="250"/>
    </location>
</feature>
<evidence type="ECO:0000256" key="6">
    <source>
        <dbReference type="SAM" id="MobiDB-lite"/>
    </source>
</evidence>
<keyword evidence="4 7" id="KW-1133">Transmembrane helix</keyword>
<evidence type="ECO:0000313" key="9">
    <source>
        <dbReference type="Proteomes" id="UP000267027"/>
    </source>
</evidence>
<feature type="compositionally biased region" description="Polar residues" evidence="6">
    <location>
        <begin position="126"/>
        <end position="147"/>
    </location>
</feature>
<evidence type="ECO:0000256" key="2">
    <source>
        <dbReference type="ARBA" id="ARBA00005731"/>
    </source>
</evidence>
<feature type="transmembrane region" description="Helical" evidence="7">
    <location>
        <begin position="58"/>
        <end position="76"/>
    </location>
</feature>
<feature type="transmembrane region" description="Helical" evidence="7">
    <location>
        <begin position="161"/>
        <end position="179"/>
    </location>
</feature>
<dbReference type="WBParaSite" id="ACOC_0000873901-mRNA-1">
    <property type="protein sequence ID" value="ACOC_0000873901-mRNA-1"/>
    <property type="gene ID" value="ACOC_0000873901"/>
</dbReference>
<feature type="transmembrane region" description="Helical" evidence="7">
    <location>
        <begin position="199"/>
        <end position="218"/>
    </location>
</feature>
<comment type="subcellular location">
    <subcellularLocation>
        <location evidence="1">Membrane</location>
        <topology evidence="1">Multi-pass membrane protein</topology>
    </subcellularLocation>
</comment>
<dbReference type="Proteomes" id="UP000267027">
    <property type="component" value="Unassembled WGS sequence"/>
</dbReference>
<dbReference type="InterPro" id="IPR010651">
    <property type="entry name" value="Sugar_transport"/>
</dbReference>
<evidence type="ECO:0000256" key="3">
    <source>
        <dbReference type="ARBA" id="ARBA00022692"/>
    </source>
</evidence>
<dbReference type="OrthoDB" id="426527at2759"/>
<evidence type="ECO:0000256" key="4">
    <source>
        <dbReference type="ARBA" id="ARBA00022989"/>
    </source>
</evidence>
<keyword evidence="5 7" id="KW-0472">Membrane</keyword>
<name>A0A0R3PSS8_ANGCS</name>
<dbReference type="Pfam" id="PF07857">
    <property type="entry name" value="TMEM144"/>
    <property type="match status" value="1"/>
</dbReference>
<proteinExistence type="inferred from homology"/>
<accession>A0A0R3PSS8</accession>
<dbReference type="OMA" id="GYGILWT"/>
<feature type="transmembrane region" description="Helical" evidence="7">
    <location>
        <begin position="96"/>
        <end position="115"/>
    </location>
</feature>
<dbReference type="PANTHER" id="PTHR16119:SF18">
    <property type="entry name" value="TRANSMEMBRANE PROTEIN 144 HOMOLOG"/>
    <property type="match status" value="1"/>
</dbReference>
<comment type="similarity">
    <text evidence="2">Belongs to the TMEM144 family.</text>
</comment>
<dbReference type="STRING" id="334426.A0A0R3PSS8"/>
<dbReference type="EMBL" id="UYYA01004196">
    <property type="protein sequence ID" value="VDM60325.1"/>
    <property type="molecule type" value="Genomic_DNA"/>
</dbReference>
<dbReference type="AlphaFoldDB" id="A0A0R3PSS8"/>
<dbReference type="GO" id="GO:0016020">
    <property type="term" value="C:membrane"/>
    <property type="evidence" value="ECO:0007669"/>
    <property type="project" value="UniProtKB-SubCell"/>
</dbReference>
<dbReference type="InterPro" id="IPR012435">
    <property type="entry name" value="TMEM144"/>
</dbReference>
<reference evidence="8 9" key="2">
    <citation type="submission" date="2018-11" db="EMBL/GenBank/DDBJ databases">
        <authorList>
            <consortium name="Pathogen Informatics"/>
        </authorList>
    </citation>
    <scope>NUCLEOTIDE SEQUENCE [LARGE SCALE GENOMIC DNA]</scope>
    <source>
        <strain evidence="8 9">Costa Rica</strain>
    </source>
</reference>